<proteinExistence type="predicted"/>
<dbReference type="RefSeq" id="WP_015322306.1">
    <property type="nucleotide sequence ID" value="NC_019974.1"/>
</dbReference>
<dbReference type="InterPro" id="IPR014757">
    <property type="entry name" value="Tscrpt_reg_IclR_C"/>
</dbReference>
<feature type="domain" description="IclR-ED" evidence="4">
    <location>
        <begin position="69"/>
        <end position="252"/>
    </location>
</feature>
<reference evidence="5 6" key="1">
    <citation type="submission" date="2012-11" db="EMBL/GenBank/DDBJ databases">
        <title>FINISHED of Natronococcus occultus SP4, DSM 3396.</title>
        <authorList>
            <consortium name="DOE Joint Genome Institute"/>
            <person name="Eisen J."/>
            <person name="Huntemann M."/>
            <person name="Wei C.-L."/>
            <person name="Han J."/>
            <person name="Detter J.C."/>
            <person name="Han C."/>
            <person name="Tapia R."/>
            <person name="Chen A."/>
            <person name="Kyrpides N."/>
            <person name="Mavromatis K."/>
            <person name="Markowitz V."/>
            <person name="Szeto E."/>
            <person name="Ivanova N."/>
            <person name="Mikhailova N."/>
            <person name="Ovchinnikova G."/>
            <person name="Pagani I."/>
            <person name="Pati A."/>
            <person name="Goodwin L."/>
            <person name="Nordberg H.P."/>
            <person name="Cantor M.N."/>
            <person name="Hua S.X."/>
            <person name="Woyke T."/>
            <person name="Eisen J."/>
            <person name="Klenk H.-P."/>
            <person name="Klenk H.-P."/>
        </authorList>
    </citation>
    <scope>NUCLEOTIDE SEQUENCE [LARGE SCALE GENOMIC DNA]</scope>
    <source>
        <strain evidence="5 6">SP4</strain>
    </source>
</reference>
<dbReference type="GO" id="GO:0045892">
    <property type="term" value="P:negative regulation of DNA-templated transcription"/>
    <property type="evidence" value="ECO:0007669"/>
    <property type="project" value="TreeGrafter"/>
</dbReference>
<keyword evidence="3" id="KW-0804">Transcription</keyword>
<organism evidence="5 6">
    <name type="scientific">Natronococcus occultus SP4</name>
    <dbReference type="NCBI Taxonomy" id="694430"/>
    <lineage>
        <taxon>Archaea</taxon>
        <taxon>Methanobacteriati</taxon>
        <taxon>Methanobacteriota</taxon>
        <taxon>Stenosarchaea group</taxon>
        <taxon>Halobacteria</taxon>
        <taxon>Halobacteriales</taxon>
        <taxon>Natrialbaceae</taxon>
        <taxon>Natronococcus</taxon>
    </lineage>
</organism>
<evidence type="ECO:0000313" key="5">
    <source>
        <dbReference type="EMBL" id="AGB38867.1"/>
    </source>
</evidence>
<dbReference type="SUPFAM" id="SSF46785">
    <property type="entry name" value="Winged helix' DNA-binding domain"/>
    <property type="match status" value="1"/>
</dbReference>
<dbReference type="OrthoDB" id="14763at2157"/>
<dbReference type="InterPro" id="IPR036390">
    <property type="entry name" value="WH_DNA-bd_sf"/>
</dbReference>
<keyword evidence="6" id="KW-1185">Reference proteome</keyword>
<sequence length="254" mass="28437">MFDNDGRKLKTTRTSLRILELALEYERVTLAELDRMIDKPKSSLHSHLNTLVDCRYLVKDGDVYTTSFRFALLGERARQQNRLAPEAIRTVDRLAATAGEEVNVTVLEYGRLLMVYGSSDSETSEDGSFRREYDLHNTAAGKAVLAELDRDRVERILDEWGMPRETEATITDRERLYDCLDEIADQGYAIVDEEFAPGLVAVGATVHGPDGEPIGGLSVGGPKYRIDMDRLHGDLAEQLLATVESLESETTLLR</sequence>
<gene>
    <name evidence="5" type="ORF">Natoc_3126</name>
</gene>
<evidence type="ECO:0000259" key="4">
    <source>
        <dbReference type="PROSITE" id="PS51078"/>
    </source>
</evidence>
<keyword evidence="2" id="KW-0238">DNA-binding</keyword>
<evidence type="ECO:0000256" key="2">
    <source>
        <dbReference type="ARBA" id="ARBA00023125"/>
    </source>
</evidence>
<dbReference type="PROSITE" id="PS51078">
    <property type="entry name" value="ICLR_ED"/>
    <property type="match status" value="1"/>
</dbReference>
<evidence type="ECO:0000313" key="6">
    <source>
        <dbReference type="Proteomes" id="UP000010878"/>
    </source>
</evidence>
<dbReference type="InterPro" id="IPR029016">
    <property type="entry name" value="GAF-like_dom_sf"/>
</dbReference>
<evidence type="ECO:0000256" key="3">
    <source>
        <dbReference type="ARBA" id="ARBA00023163"/>
    </source>
</evidence>
<dbReference type="Gene3D" id="1.10.10.10">
    <property type="entry name" value="Winged helix-like DNA-binding domain superfamily/Winged helix DNA-binding domain"/>
    <property type="match status" value="1"/>
</dbReference>
<dbReference type="AlphaFoldDB" id="L0K0Q9"/>
<accession>L0K0Q9</accession>
<dbReference type="InterPro" id="IPR005471">
    <property type="entry name" value="Tscrpt_reg_IclR_N"/>
</dbReference>
<keyword evidence="1" id="KW-0805">Transcription regulation</keyword>
<dbReference type="SUPFAM" id="SSF55781">
    <property type="entry name" value="GAF domain-like"/>
    <property type="match status" value="1"/>
</dbReference>
<name>L0K0Q9_9EURY</name>
<dbReference type="Gene3D" id="3.30.450.40">
    <property type="match status" value="1"/>
</dbReference>
<evidence type="ECO:0000256" key="1">
    <source>
        <dbReference type="ARBA" id="ARBA00023015"/>
    </source>
</evidence>
<dbReference type="EMBL" id="CP003929">
    <property type="protein sequence ID" value="AGB38867.1"/>
    <property type="molecule type" value="Genomic_DNA"/>
</dbReference>
<dbReference type="KEGG" id="nou:Natoc_3126"/>
<dbReference type="eggNOG" id="arCOG02798">
    <property type="taxonomic scope" value="Archaea"/>
</dbReference>
<dbReference type="InterPro" id="IPR036388">
    <property type="entry name" value="WH-like_DNA-bd_sf"/>
</dbReference>
<dbReference type="Proteomes" id="UP000010878">
    <property type="component" value="Chromosome"/>
</dbReference>
<dbReference type="PANTHER" id="PTHR30136">
    <property type="entry name" value="HELIX-TURN-HELIX TRANSCRIPTIONAL REGULATOR, ICLR FAMILY"/>
    <property type="match status" value="1"/>
</dbReference>
<protein>
    <submittedName>
        <fullName evidence="5">Transcriptional regulator</fullName>
    </submittedName>
</protein>
<dbReference type="GO" id="GO:0003700">
    <property type="term" value="F:DNA-binding transcription factor activity"/>
    <property type="evidence" value="ECO:0007669"/>
    <property type="project" value="TreeGrafter"/>
</dbReference>
<dbReference type="GeneID" id="14403513"/>
<dbReference type="InterPro" id="IPR050707">
    <property type="entry name" value="HTH_MetabolicPath_Reg"/>
</dbReference>
<dbReference type="PANTHER" id="PTHR30136:SF35">
    <property type="entry name" value="HTH-TYPE TRANSCRIPTIONAL REGULATOR RV1719"/>
    <property type="match status" value="1"/>
</dbReference>
<dbReference type="Pfam" id="PF09339">
    <property type="entry name" value="HTH_IclR"/>
    <property type="match status" value="1"/>
</dbReference>
<dbReference type="HOGENOM" id="CLU_062618_6_1_2"/>
<dbReference type="GO" id="GO:0003677">
    <property type="term" value="F:DNA binding"/>
    <property type="evidence" value="ECO:0007669"/>
    <property type="project" value="UniProtKB-KW"/>
</dbReference>
<dbReference type="Pfam" id="PF01614">
    <property type="entry name" value="IclR_C"/>
    <property type="match status" value="1"/>
</dbReference>